<dbReference type="Pfam" id="PF13041">
    <property type="entry name" value="PPR_2"/>
    <property type="match status" value="1"/>
</dbReference>
<dbReference type="EMBL" id="VEPZ02001113">
    <property type="protein sequence ID" value="KAE8693836.1"/>
    <property type="molecule type" value="Genomic_DNA"/>
</dbReference>
<evidence type="ECO:0000313" key="4">
    <source>
        <dbReference type="Proteomes" id="UP000436088"/>
    </source>
</evidence>
<dbReference type="PANTHER" id="PTHR24015">
    <property type="entry name" value="OS07G0578800 PROTEIN-RELATED"/>
    <property type="match status" value="1"/>
</dbReference>
<dbReference type="InterPro" id="IPR046848">
    <property type="entry name" value="E_motif"/>
</dbReference>
<accession>A0A6A2ZQJ0</accession>
<proteinExistence type="predicted"/>
<dbReference type="PROSITE" id="PS51375">
    <property type="entry name" value="PPR"/>
    <property type="match status" value="1"/>
</dbReference>
<evidence type="ECO:0000313" key="3">
    <source>
        <dbReference type="EMBL" id="KAE8693836.1"/>
    </source>
</evidence>
<protein>
    <recommendedName>
        <fullName evidence="5">Pentatricopeptide repeat-containing protein</fullName>
    </recommendedName>
</protein>
<feature type="repeat" description="PPR" evidence="2">
    <location>
        <begin position="33"/>
        <end position="67"/>
    </location>
</feature>
<comment type="caution">
    <text evidence="3">The sequence shown here is derived from an EMBL/GenBank/DDBJ whole genome shotgun (WGS) entry which is preliminary data.</text>
</comment>
<dbReference type="InterPro" id="IPR002885">
    <property type="entry name" value="PPR_rpt"/>
</dbReference>
<name>A0A6A2ZQJ0_HIBSY</name>
<evidence type="ECO:0000256" key="1">
    <source>
        <dbReference type="ARBA" id="ARBA00022737"/>
    </source>
</evidence>
<dbReference type="AlphaFoldDB" id="A0A6A2ZQJ0"/>
<dbReference type="Gene3D" id="1.25.40.10">
    <property type="entry name" value="Tetratricopeptide repeat domain"/>
    <property type="match status" value="2"/>
</dbReference>
<dbReference type="NCBIfam" id="TIGR00756">
    <property type="entry name" value="PPR"/>
    <property type="match status" value="1"/>
</dbReference>
<dbReference type="Proteomes" id="UP000436088">
    <property type="component" value="Unassembled WGS sequence"/>
</dbReference>
<evidence type="ECO:0000256" key="2">
    <source>
        <dbReference type="PROSITE-ProRule" id="PRU00708"/>
    </source>
</evidence>
<evidence type="ECO:0008006" key="5">
    <source>
        <dbReference type="Google" id="ProtNLM"/>
    </source>
</evidence>
<dbReference type="InterPro" id="IPR011990">
    <property type="entry name" value="TPR-like_helical_dom_sf"/>
</dbReference>
<dbReference type="InterPro" id="IPR046960">
    <property type="entry name" value="PPR_At4g14850-like_plant"/>
</dbReference>
<keyword evidence="4" id="KW-1185">Reference proteome</keyword>
<sequence length="330" mass="36612">MILRPLSALVHLYGKCGIVEEARWVFDQVFCIDLVLWNVMVSCYASGSLTQEAFELFDLMKKEGVKGNVYTFCSLLKSCCSWGFDELGRQIHDLIIKLGFDSDVHNGNLYDARNAFDGMTARNVVLEHTDLGLCTAWRCGEVANALIHGYSKCGQVNGALQCFVSVAEPDLVTWTSLIDTLGAFIGACSIHGNIISAKWAAEKLLALEPNKPVNYTPISNIYASKGRWLDVANVRKMMTNHCDYEIPGCSQVEVAADEMCSPQVSLLMKIAACKSAWNISYRIYHIICSAPCIASETTRGRLEELHSPIQKMKGMKWKSGTSYINVKILI</sequence>
<dbReference type="GO" id="GO:0009451">
    <property type="term" value="P:RNA modification"/>
    <property type="evidence" value="ECO:0007669"/>
    <property type="project" value="InterPro"/>
</dbReference>
<keyword evidence="1" id="KW-0677">Repeat</keyword>
<dbReference type="GO" id="GO:0003723">
    <property type="term" value="F:RNA binding"/>
    <property type="evidence" value="ECO:0007669"/>
    <property type="project" value="InterPro"/>
</dbReference>
<reference evidence="3" key="1">
    <citation type="submission" date="2019-09" db="EMBL/GenBank/DDBJ databases">
        <title>Draft genome information of white flower Hibiscus syriacus.</title>
        <authorList>
            <person name="Kim Y.-M."/>
        </authorList>
    </citation>
    <scope>NUCLEOTIDE SEQUENCE [LARGE SCALE GENOMIC DNA]</scope>
    <source>
        <strain evidence="3">YM2019G1</strain>
    </source>
</reference>
<dbReference type="Pfam" id="PF20431">
    <property type="entry name" value="E_motif"/>
    <property type="match status" value="1"/>
</dbReference>
<organism evidence="3 4">
    <name type="scientific">Hibiscus syriacus</name>
    <name type="common">Rose of Sharon</name>
    <dbReference type="NCBI Taxonomy" id="106335"/>
    <lineage>
        <taxon>Eukaryota</taxon>
        <taxon>Viridiplantae</taxon>
        <taxon>Streptophyta</taxon>
        <taxon>Embryophyta</taxon>
        <taxon>Tracheophyta</taxon>
        <taxon>Spermatophyta</taxon>
        <taxon>Magnoliopsida</taxon>
        <taxon>eudicotyledons</taxon>
        <taxon>Gunneridae</taxon>
        <taxon>Pentapetalae</taxon>
        <taxon>rosids</taxon>
        <taxon>malvids</taxon>
        <taxon>Malvales</taxon>
        <taxon>Malvaceae</taxon>
        <taxon>Malvoideae</taxon>
        <taxon>Hibiscus</taxon>
    </lineage>
</organism>
<gene>
    <name evidence="3" type="ORF">F3Y22_tig00110793pilonHSYRG00094</name>
</gene>
<dbReference type="Pfam" id="PF01535">
    <property type="entry name" value="PPR"/>
    <property type="match status" value="2"/>
</dbReference>